<dbReference type="InterPro" id="IPR012340">
    <property type="entry name" value="NA-bd_OB-fold"/>
</dbReference>
<evidence type="ECO:0000256" key="3">
    <source>
        <dbReference type="RuleBase" id="RU000524"/>
    </source>
</evidence>
<sequence>MFPNNMVMLIGYVGQHLTISKTTKGVKRLKIRVATHNVYKGEKKEHRYTTIWHNVIAWGKLADLAATRFVKGSRIRVHGSICYRSFNTKEGCVRHIAEIKAEFLQNLDR</sequence>
<dbReference type="CDD" id="cd04496">
    <property type="entry name" value="SSB_OBF"/>
    <property type="match status" value="1"/>
</dbReference>
<dbReference type="Pfam" id="PF00436">
    <property type="entry name" value="SSB"/>
    <property type="match status" value="1"/>
</dbReference>
<dbReference type="RefSeq" id="WP_014220082.1">
    <property type="nucleotide sequence ID" value="NZ_LWBO01000010.1"/>
</dbReference>
<evidence type="ECO:0000313" key="5">
    <source>
        <dbReference type="Proteomes" id="UP000192277"/>
    </source>
</evidence>
<protein>
    <recommendedName>
        <fullName evidence="2 3">Single-stranded DNA-binding protein</fullName>
    </recommendedName>
</protein>
<evidence type="ECO:0000313" key="4">
    <source>
        <dbReference type="EMBL" id="OQP49527.1"/>
    </source>
</evidence>
<accession>A0ABX3NXY7</accession>
<dbReference type="PANTHER" id="PTHR10302:SF0">
    <property type="entry name" value="SINGLE-STRANDED DNA-BINDING PROTEIN, MITOCHONDRIAL"/>
    <property type="match status" value="1"/>
</dbReference>
<gene>
    <name evidence="4" type="ORF">A4D02_28450</name>
</gene>
<dbReference type="InterPro" id="IPR000424">
    <property type="entry name" value="Primosome_PriB/ssb"/>
</dbReference>
<organism evidence="4 5">
    <name type="scientific">Niastella koreensis</name>
    <dbReference type="NCBI Taxonomy" id="354356"/>
    <lineage>
        <taxon>Bacteria</taxon>
        <taxon>Pseudomonadati</taxon>
        <taxon>Bacteroidota</taxon>
        <taxon>Chitinophagia</taxon>
        <taxon>Chitinophagales</taxon>
        <taxon>Chitinophagaceae</taxon>
        <taxon>Niastella</taxon>
    </lineage>
</organism>
<evidence type="ECO:0000256" key="2">
    <source>
        <dbReference type="PIRNR" id="PIRNR002070"/>
    </source>
</evidence>
<dbReference type="PIRSF" id="PIRSF002070">
    <property type="entry name" value="SSB"/>
    <property type="match status" value="1"/>
</dbReference>
<comment type="caution">
    <text evidence="4">The sequence shown here is derived from an EMBL/GenBank/DDBJ whole genome shotgun (WGS) entry which is preliminary data.</text>
</comment>
<dbReference type="NCBIfam" id="TIGR00621">
    <property type="entry name" value="ssb"/>
    <property type="match status" value="1"/>
</dbReference>
<keyword evidence="1 2" id="KW-0238">DNA-binding</keyword>
<keyword evidence="5" id="KW-1185">Reference proteome</keyword>
<dbReference type="EMBL" id="LWBO01000010">
    <property type="protein sequence ID" value="OQP49527.1"/>
    <property type="molecule type" value="Genomic_DNA"/>
</dbReference>
<evidence type="ECO:0000256" key="1">
    <source>
        <dbReference type="ARBA" id="ARBA00023125"/>
    </source>
</evidence>
<dbReference type="Proteomes" id="UP000192277">
    <property type="component" value="Unassembled WGS sequence"/>
</dbReference>
<dbReference type="InterPro" id="IPR011344">
    <property type="entry name" value="ssDNA-bd"/>
</dbReference>
<dbReference type="PROSITE" id="PS50935">
    <property type="entry name" value="SSB"/>
    <property type="match status" value="1"/>
</dbReference>
<proteinExistence type="predicted"/>
<dbReference type="SUPFAM" id="SSF50249">
    <property type="entry name" value="Nucleic acid-binding proteins"/>
    <property type="match status" value="1"/>
</dbReference>
<name>A0ABX3NXY7_9BACT</name>
<reference evidence="4 5" key="1">
    <citation type="submission" date="2016-04" db="EMBL/GenBank/DDBJ databases">
        <authorList>
            <person name="Chen L."/>
            <person name="Zhuang W."/>
            <person name="Wang G."/>
        </authorList>
    </citation>
    <scope>NUCLEOTIDE SEQUENCE [LARGE SCALE GENOMIC DNA]</scope>
    <source>
        <strain evidence="5">GR20</strain>
    </source>
</reference>
<dbReference type="Gene3D" id="2.40.50.140">
    <property type="entry name" value="Nucleic acid-binding proteins"/>
    <property type="match status" value="1"/>
</dbReference>
<dbReference type="PANTHER" id="PTHR10302">
    <property type="entry name" value="SINGLE-STRANDED DNA-BINDING PROTEIN"/>
    <property type="match status" value="1"/>
</dbReference>